<name>A0A2P6MVS3_9EUKA</name>
<evidence type="ECO:0000256" key="2">
    <source>
        <dbReference type="ARBA" id="ARBA00022692"/>
    </source>
</evidence>
<feature type="transmembrane region" description="Helical" evidence="5">
    <location>
        <begin position="291"/>
        <end position="316"/>
    </location>
</feature>
<feature type="transmembrane region" description="Helical" evidence="5">
    <location>
        <begin position="487"/>
        <end position="509"/>
    </location>
</feature>
<proteinExistence type="predicted"/>
<dbReference type="STRING" id="1890364.A0A2P6MVS3"/>
<gene>
    <name evidence="7" type="ORF">PROFUN_09170</name>
</gene>
<feature type="transmembrane region" description="Helical" evidence="5">
    <location>
        <begin position="402"/>
        <end position="425"/>
    </location>
</feature>
<dbReference type="OrthoDB" id="15894at2759"/>
<feature type="transmembrane region" description="Helical" evidence="5">
    <location>
        <begin position="78"/>
        <end position="102"/>
    </location>
</feature>
<dbReference type="FunCoup" id="A0A2P6MVS3">
    <property type="interactions" value="2"/>
</dbReference>
<feature type="transmembrane region" description="Helical" evidence="5">
    <location>
        <begin position="195"/>
        <end position="216"/>
    </location>
</feature>
<keyword evidence="8" id="KW-1185">Reference proteome</keyword>
<dbReference type="Proteomes" id="UP000241769">
    <property type="component" value="Unassembled WGS sequence"/>
</dbReference>
<evidence type="ECO:0000313" key="7">
    <source>
        <dbReference type="EMBL" id="PRP75746.1"/>
    </source>
</evidence>
<dbReference type="GO" id="GO:0016020">
    <property type="term" value="C:membrane"/>
    <property type="evidence" value="ECO:0007669"/>
    <property type="project" value="UniProtKB-SubCell"/>
</dbReference>
<feature type="transmembrane region" description="Helical" evidence="5">
    <location>
        <begin position="123"/>
        <end position="146"/>
    </location>
</feature>
<comment type="caution">
    <text evidence="7">The sequence shown here is derived from an EMBL/GenBank/DDBJ whole genome shotgun (WGS) entry which is preliminary data.</text>
</comment>
<comment type="subcellular location">
    <subcellularLocation>
        <location evidence="1">Membrane</location>
    </subcellularLocation>
</comment>
<feature type="transmembrane region" description="Helical" evidence="5">
    <location>
        <begin position="228"/>
        <end position="249"/>
    </location>
</feature>
<keyword evidence="2 5" id="KW-0812">Transmembrane</keyword>
<feature type="transmembrane region" description="Helical" evidence="5">
    <location>
        <begin position="377"/>
        <end position="396"/>
    </location>
</feature>
<evidence type="ECO:0000256" key="5">
    <source>
        <dbReference type="SAM" id="Phobius"/>
    </source>
</evidence>
<keyword evidence="4 5" id="KW-0472">Membrane</keyword>
<evidence type="ECO:0000313" key="8">
    <source>
        <dbReference type="Proteomes" id="UP000241769"/>
    </source>
</evidence>
<dbReference type="PANTHER" id="PTHR16189">
    <property type="entry name" value="TRANSMEMBRANE PROTEIN 104-RELATED"/>
    <property type="match status" value="1"/>
</dbReference>
<accession>A0A2P6MVS3</accession>
<dbReference type="AlphaFoldDB" id="A0A2P6MVS3"/>
<evidence type="ECO:0000256" key="4">
    <source>
        <dbReference type="ARBA" id="ARBA00023136"/>
    </source>
</evidence>
<sequence length="515" mass="56422">MSKTPQVLQRLTGWKVSILKTEIPAAANSCTSQMTSKEDAVGGEKNIGFYGGVMLMVNSITGPGLLIVPLLFQQAGYVTPLLTMFLIGGVSWLSAVMLCAAMERVPGNQQFKGRVEFTGVAKAFFPHWLYIITVFLLMASIISSFIPAVVVSAQTADEAIIQLFGKTFAFRFSSLGLTQADHLPESGSSPFDDEYVFSIGYLLALAATIPMGLFNLDDNIIVQKGAAVMLLLIFIEWMVCCFVLGFHSALVSAFTSDQSNVLGSIIFNFAFITTVPSWCNEKAPGVSVKKTMTVSVVTATVFYAVIGLLGGFSLTFNPGSNLLIAIEESTVNIRPLYYVSCVCVYLFPLVAVLTTLAVYSIIMKYNLVENGICNRNWATFWAVVFPWVISILLYPGSGFLDVINWTSLCINGVVNFVIPLCLYIASRRSKFTRQTHTIHTEEGMTHDESHEKSCEFVTHVQVTSETEEEQPPFDVFPPNRYVKGTHLAMVTIIIVTLVSIAVVINNIVLSIQGML</sequence>
<feature type="transmembrane region" description="Helical" evidence="5">
    <location>
        <begin position="261"/>
        <end position="279"/>
    </location>
</feature>
<dbReference type="InterPro" id="IPR013057">
    <property type="entry name" value="AA_transpt_TM"/>
</dbReference>
<evidence type="ECO:0000259" key="6">
    <source>
        <dbReference type="Pfam" id="PF01490"/>
    </source>
</evidence>
<protein>
    <recommendedName>
        <fullName evidence="6">Amino acid transporter transmembrane domain-containing protein</fullName>
    </recommendedName>
</protein>
<dbReference type="EMBL" id="MDYQ01000364">
    <property type="protein sequence ID" value="PRP75746.1"/>
    <property type="molecule type" value="Genomic_DNA"/>
</dbReference>
<dbReference type="Pfam" id="PF01490">
    <property type="entry name" value="Aa_trans"/>
    <property type="match status" value="1"/>
</dbReference>
<organism evidence="7 8">
    <name type="scientific">Planoprotostelium fungivorum</name>
    <dbReference type="NCBI Taxonomy" id="1890364"/>
    <lineage>
        <taxon>Eukaryota</taxon>
        <taxon>Amoebozoa</taxon>
        <taxon>Evosea</taxon>
        <taxon>Variosea</taxon>
        <taxon>Cavosteliida</taxon>
        <taxon>Cavosteliaceae</taxon>
        <taxon>Planoprotostelium</taxon>
    </lineage>
</organism>
<evidence type="ECO:0000256" key="3">
    <source>
        <dbReference type="ARBA" id="ARBA00022989"/>
    </source>
</evidence>
<reference evidence="7 8" key="1">
    <citation type="journal article" date="2018" name="Genome Biol. Evol.">
        <title>Multiple Roots of Fruiting Body Formation in Amoebozoa.</title>
        <authorList>
            <person name="Hillmann F."/>
            <person name="Forbes G."/>
            <person name="Novohradska S."/>
            <person name="Ferling I."/>
            <person name="Riege K."/>
            <person name="Groth M."/>
            <person name="Westermann M."/>
            <person name="Marz M."/>
            <person name="Spaller T."/>
            <person name="Winckler T."/>
            <person name="Schaap P."/>
            <person name="Glockner G."/>
        </authorList>
    </citation>
    <scope>NUCLEOTIDE SEQUENCE [LARGE SCALE GENOMIC DNA]</scope>
    <source>
        <strain evidence="7 8">Jena</strain>
    </source>
</reference>
<evidence type="ECO:0000256" key="1">
    <source>
        <dbReference type="ARBA" id="ARBA00004370"/>
    </source>
</evidence>
<feature type="domain" description="Amino acid transporter transmembrane" evidence="6">
    <location>
        <begin position="47"/>
        <end position="439"/>
    </location>
</feature>
<feature type="transmembrane region" description="Helical" evidence="5">
    <location>
        <begin position="47"/>
        <end position="72"/>
    </location>
</feature>
<dbReference type="InParanoid" id="A0A2P6MVS3"/>
<dbReference type="PANTHER" id="PTHR16189:SF3">
    <property type="entry name" value="AMINO ACID TRANSPORTER TRANSMEMBRANE DOMAIN-CONTAINING PROTEIN"/>
    <property type="match status" value="1"/>
</dbReference>
<dbReference type="Gene3D" id="1.20.1740.10">
    <property type="entry name" value="Amino acid/polyamine transporter I"/>
    <property type="match status" value="1"/>
</dbReference>
<keyword evidence="3 5" id="KW-1133">Transmembrane helix</keyword>
<feature type="transmembrane region" description="Helical" evidence="5">
    <location>
        <begin position="336"/>
        <end position="365"/>
    </location>
</feature>